<dbReference type="EMBL" id="LQWZ01000008">
    <property type="protein sequence ID" value="OAH58532.1"/>
    <property type="molecule type" value="Genomic_DNA"/>
</dbReference>
<dbReference type="Proteomes" id="UP000077271">
    <property type="component" value="Unassembled WGS sequence"/>
</dbReference>
<evidence type="ECO:0000313" key="3">
    <source>
        <dbReference type="Proteomes" id="UP000077271"/>
    </source>
</evidence>
<protein>
    <recommendedName>
        <fullName evidence="4">6-phosphogluconolactonase</fullName>
    </recommendedName>
</protein>
<sequence>MNYIIWIGSYAKKEEPGIYKVNVDTDNEKLNVTGRYAGAENPSFLAEAEGYLFAASEMMKGQVDLFKIDEEGLDRRATADAGEMAPCHIYAEDTSAWTANYGGSVTKYERDGDRLTKTAFVKHEGSGPNAERQDAPHVHSVTPFPDGLHLVVCDLGTDTLAVYEKNELKLVKKVKTAPGSGPRMALFHPDLPVLYVINELDSTVSIYKVEIGGNIMHLDTIAALPAGYTGVHTGADLQFSPDKRFLYVSIRGWNGFAIFDIQGEGALSQPRHVEGAGKTPRSFYVLPDAPYLVTAYQDSNELALFKIEENGLPVFIEEKVTIREPVCVIKKGEK</sequence>
<gene>
    <name evidence="2" type="ORF">AWH48_17415</name>
</gene>
<dbReference type="InterPro" id="IPR015943">
    <property type="entry name" value="WD40/YVTN_repeat-like_dom_sf"/>
</dbReference>
<accession>A0A177KZ78</accession>
<dbReference type="Gene3D" id="2.130.10.10">
    <property type="entry name" value="YVTN repeat-like/Quinoprotein amine dehydrogenase"/>
    <property type="match status" value="1"/>
</dbReference>
<dbReference type="InterPro" id="IPR019405">
    <property type="entry name" value="Lactonase_7-beta_prop"/>
</dbReference>
<dbReference type="RefSeq" id="WP_018395413.1">
    <property type="nucleotide sequence ID" value="NZ_LQWZ01000008.1"/>
</dbReference>
<name>A0A177KZ78_9BACI</name>
<dbReference type="InterPro" id="IPR050282">
    <property type="entry name" value="Cycloisomerase_2"/>
</dbReference>
<proteinExistence type="inferred from homology"/>
<comment type="caution">
    <text evidence="2">The sequence shown here is derived from an EMBL/GenBank/DDBJ whole genome shotgun (WGS) entry which is preliminary data.</text>
</comment>
<dbReference type="InterPro" id="IPR011048">
    <property type="entry name" value="Haem_d1_sf"/>
</dbReference>
<dbReference type="AlphaFoldDB" id="A0A177KZ78"/>
<organism evidence="2 3">
    <name type="scientific">Domibacillus aminovorans</name>
    <dbReference type="NCBI Taxonomy" id="29332"/>
    <lineage>
        <taxon>Bacteria</taxon>
        <taxon>Bacillati</taxon>
        <taxon>Bacillota</taxon>
        <taxon>Bacilli</taxon>
        <taxon>Bacillales</taxon>
        <taxon>Bacillaceae</taxon>
        <taxon>Domibacillus</taxon>
    </lineage>
</organism>
<reference evidence="2 3" key="1">
    <citation type="submission" date="2016-01" db="EMBL/GenBank/DDBJ databases">
        <title>Investigation of taxonomic status of Bacillus aminovorans.</title>
        <authorList>
            <person name="Verma A."/>
            <person name="Pal Y."/>
            <person name="Krishnamurthi S."/>
        </authorList>
    </citation>
    <scope>NUCLEOTIDE SEQUENCE [LARGE SCALE GENOMIC DNA]</scope>
    <source>
        <strain evidence="2 3">DSM 4337</strain>
    </source>
</reference>
<dbReference type="Pfam" id="PF10282">
    <property type="entry name" value="Lactonase"/>
    <property type="match status" value="1"/>
</dbReference>
<comment type="similarity">
    <text evidence="1">Belongs to the cycloisomerase 2 family.</text>
</comment>
<dbReference type="PANTHER" id="PTHR30344">
    <property type="entry name" value="6-PHOSPHOGLUCONOLACTONASE-RELATED"/>
    <property type="match status" value="1"/>
</dbReference>
<evidence type="ECO:0000313" key="2">
    <source>
        <dbReference type="EMBL" id="OAH58532.1"/>
    </source>
</evidence>
<evidence type="ECO:0000256" key="1">
    <source>
        <dbReference type="ARBA" id="ARBA00005564"/>
    </source>
</evidence>
<dbReference type="PANTHER" id="PTHR30344:SF1">
    <property type="entry name" value="6-PHOSPHOGLUCONOLACTONASE"/>
    <property type="match status" value="1"/>
</dbReference>
<dbReference type="GO" id="GO:0017057">
    <property type="term" value="F:6-phosphogluconolactonase activity"/>
    <property type="evidence" value="ECO:0007669"/>
    <property type="project" value="TreeGrafter"/>
</dbReference>
<dbReference type="OrthoDB" id="9790815at2"/>
<dbReference type="GO" id="GO:0005829">
    <property type="term" value="C:cytosol"/>
    <property type="evidence" value="ECO:0007669"/>
    <property type="project" value="TreeGrafter"/>
</dbReference>
<evidence type="ECO:0008006" key="4">
    <source>
        <dbReference type="Google" id="ProtNLM"/>
    </source>
</evidence>
<dbReference type="SUPFAM" id="SSF51004">
    <property type="entry name" value="C-terminal (heme d1) domain of cytochrome cd1-nitrite reductase"/>
    <property type="match status" value="1"/>
</dbReference>